<feature type="chain" id="PRO_5020187604" evidence="1">
    <location>
        <begin position="28"/>
        <end position="43"/>
    </location>
</feature>
<protein>
    <submittedName>
        <fullName evidence="2">Uncharacterized protein</fullName>
    </submittedName>
</protein>
<dbReference type="EMBL" id="CM016556">
    <property type="protein sequence ID" value="TKW13383.1"/>
    <property type="molecule type" value="Genomic_DNA"/>
</dbReference>
<evidence type="ECO:0000313" key="2">
    <source>
        <dbReference type="EMBL" id="TKW13383.1"/>
    </source>
</evidence>
<dbReference type="Gramene" id="TKW13383">
    <property type="protein sequence ID" value="TKW13383"/>
    <property type="gene ID" value="SEVIR_5G097350v2"/>
</dbReference>
<dbReference type="AlphaFoldDB" id="A0A4U6UGX4"/>
<name>A0A4U6UGX4_SETVI</name>
<gene>
    <name evidence="2" type="ORF">SEVIR_5G097350v2</name>
</gene>
<keyword evidence="3" id="KW-1185">Reference proteome</keyword>
<feature type="signal peptide" evidence="1">
    <location>
        <begin position="1"/>
        <end position="27"/>
    </location>
</feature>
<keyword evidence="1" id="KW-0732">Signal</keyword>
<organism evidence="2 3">
    <name type="scientific">Setaria viridis</name>
    <name type="common">Green bristlegrass</name>
    <name type="synonym">Setaria italica subsp. viridis</name>
    <dbReference type="NCBI Taxonomy" id="4556"/>
    <lineage>
        <taxon>Eukaryota</taxon>
        <taxon>Viridiplantae</taxon>
        <taxon>Streptophyta</taxon>
        <taxon>Embryophyta</taxon>
        <taxon>Tracheophyta</taxon>
        <taxon>Spermatophyta</taxon>
        <taxon>Magnoliopsida</taxon>
        <taxon>Liliopsida</taxon>
        <taxon>Poales</taxon>
        <taxon>Poaceae</taxon>
        <taxon>PACMAD clade</taxon>
        <taxon>Panicoideae</taxon>
        <taxon>Panicodae</taxon>
        <taxon>Paniceae</taxon>
        <taxon>Cenchrinae</taxon>
        <taxon>Setaria</taxon>
    </lineage>
</organism>
<dbReference type="Proteomes" id="UP000298652">
    <property type="component" value="Chromosome 5"/>
</dbReference>
<accession>A0A4U6UGX4</accession>
<sequence>MVVVGKDGMFCFLPVSFFLQLVPAASTKHNPCCFAFLMAFLTF</sequence>
<evidence type="ECO:0000256" key="1">
    <source>
        <dbReference type="SAM" id="SignalP"/>
    </source>
</evidence>
<evidence type="ECO:0000313" key="3">
    <source>
        <dbReference type="Proteomes" id="UP000298652"/>
    </source>
</evidence>
<reference evidence="2" key="1">
    <citation type="submission" date="2019-03" db="EMBL/GenBank/DDBJ databases">
        <title>WGS assembly of Setaria viridis.</title>
        <authorList>
            <person name="Huang P."/>
            <person name="Jenkins J."/>
            <person name="Grimwood J."/>
            <person name="Barry K."/>
            <person name="Healey A."/>
            <person name="Mamidi S."/>
            <person name="Sreedasyam A."/>
            <person name="Shu S."/>
            <person name="Feldman M."/>
            <person name="Wu J."/>
            <person name="Yu Y."/>
            <person name="Chen C."/>
            <person name="Johnson J."/>
            <person name="Rokhsar D."/>
            <person name="Baxter I."/>
            <person name="Schmutz J."/>
            <person name="Brutnell T."/>
            <person name="Kellogg E."/>
        </authorList>
    </citation>
    <scope>NUCLEOTIDE SEQUENCE [LARGE SCALE GENOMIC DNA]</scope>
</reference>
<proteinExistence type="predicted"/>